<dbReference type="SMART" id="SM00167">
    <property type="entry name" value="VPS9"/>
    <property type="match status" value="1"/>
</dbReference>
<dbReference type="InterPro" id="IPR045046">
    <property type="entry name" value="Vps9-like"/>
</dbReference>
<keyword evidence="2" id="KW-0727">SH2 domain</keyword>
<dbReference type="GO" id="GO:0016192">
    <property type="term" value="P:vesicle-mediated transport"/>
    <property type="evidence" value="ECO:0007669"/>
    <property type="project" value="InterPro"/>
</dbReference>
<dbReference type="KEGG" id="tad:TRIADDRAFT_64219"/>
<evidence type="ECO:0008006" key="8">
    <source>
        <dbReference type="Google" id="ProtNLM"/>
    </source>
</evidence>
<dbReference type="PROSITE" id="PS51205">
    <property type="entry name" value="VPS9"/>
    <property type="match status" value="1"/>
</dbReference>
<dbReference type="GO" id="GO:0031267">
    <property type="term" value="F:small GTPase binding"/>
    <property type="evidence" value="ECO:0000318"/>
    <property type="project" value="GO_Central"/>
</dbReference>
<dbReference type="Pfam" id="PF02204">
    <property type="entry name" value="VPS9"/>
    <property type="match status" value="1"/>
</dbReference>
<organism evidence="6 7">
    <name type="scientific">Trichoplax adhaerens</name>
    <name type="common">Trichoplax reptans</name>
    <dbReference type="NCBI Taxonomy" id="10228"/>
    <lineage>
        <taxon>Eukaryota</taxon>
        <taxon>Metazoa</taxon>
        <taxon>Placozoa</taxon>
        <taxon>Uniplacotomia</taxon>
        <taxon>Trichoplacea</taxon>
        <taxon>Trichoplacidae</taxon>
        <taxon>Trichoplax</taxon>
    </lineage>
</organism>
<dbReference type="GO" id="GO:0005096">
    <property type="term" value="F:GTPase activator activity"/>
    <property type="evidence" value="ECO:0007669"/>
    <property type="project" value="UniProtKB-KW"/>
</dbReference>
<dbReference type="InParanoid" id="B3S6M0"/>
<dbReference type="STRING" id="10228.B3S6M0"/>
<reference evidence="6 7" key="1">
    <citation type="journal article" date="2008" name="Nature">
        <title>The Trichoplax genome and the nature of placozoans.</title>
        <authorList>
            <person name="Srivastava M."/>
            <person name="Begovic E."/>
            <person name="Chapman J."/>
            <person name="Putnam N.H."/>
            <person name="Hellsten U."/>
            <person name="Kawashima T."/>
            <person name="Kuo A."/>
            <person name="Mitros T."/>
            <person name="Salamov A."/>
            <person name="Carpenter M.L."/>
            <person name="Signorovitch A.Y."/>
            <person name="Moreno M.A."/>
            <person name="Kamm K."/>
            <person name="Grimwood J."/>
            <person name="Schmutz J."/>
            <person name="Shapiro H."/>
            <person name="Grigoriev I.V."/>
            <person name="Buss L.W."/>
            <person name="Schierwater B."/>
            <person name="Dellaporta S.L."/>
            <person name="Rokhsar D.S."/>
        </authorList>
    </citation>
    <scope>NUCLEOTIDE SEQUENCE [LARGE SCALE GENOMIC DNA]</scope>
    <source>
        <strain evidence="6 7">Grell-BS-1999</strain>
    </source>
</reference>
<dbReference type="PANTHER" id="PTHR23101:SF104">
    <property type="entry name" value="PROTEIN SPRINT"/>
    <property type="match status" value="1"/>
</dbReference>
<dbReference type="SUPFAM" id="SSF109993">
    <property type="entry name" value="VPS9 domain"/>
    <property type="match status" value="1"/>
</dbReference>
<dbReference type="InterPro" id="IPR000980">
    <property type="entry name" value="SH2"/>
</dbReference>
<feature type="compositionally biased region" description="Pro residues" evidence="3">
    <location>
        <begin position="281"/>
        <end position="293"/>
    </location>
</feature>
<dbReference type="GO" id="GO:0030139">
    <property type="term" value="C:endocytic vesicle"/>
    <property type="evidence" value="ECO:0000318"/>
    <property type="project" value="GO_Central"/>
</dbReference>
<keyword evidence="1" id="KW-0343">GTPase activation</keyword>
<dbReference type="CTD" id="6757006"/>
<dbReference type="OrthoDB" id="21085at2759"/>
<keyword evidence="7" id="KW-1185">Reference proteome</keyword>
<feature type="domain" description="SH2" evidence="4">
    <location>
        <begin position="148"/>
        <end position="242"/>
    </location>
</feature>
<proteinExistence type="predicted"/>
<evidence type="ECO:0000259" key="4">
    <source>
        <dbReference type="PROSITE" id="PS50001"/>
    </source>
</evidence>
<dbReference type="Pfam" id="PF00017">
    <property type="entry name" value="SH2"/>
    <property type="match status" value="1"/>
</dbReference>
<dbReference type="SUPFAM" id="SSF55550">
    <property type="entry name" value="SH2 domain"/>
    <property type="match status" value="1"/>
</dbReference>
<dbReference type="Gene3D" id="3.30.505.10">
    <property type="entry name" value="SH2 domain"/>
    <property type="match status" value="1"/>
</dbReference>
<evidence type="ECO:0000256" key="3">
    <source>
        <dbReference type="SAM" id="MobiDB-lite"/>
    </source>
</evidence>
<sequence length="646" mass="74601">MMSYVYRYDSPFRGDEDHYTSELINGLMNDCFSHLFVFSQSNRSPDIVISIASNKKRQLIKIQETSAFEAEEERKTHHFKEMATNPFARPRSSTDYRLRANDYFNRHLQECQDRITTDSSENQIVANKDIIPELKDTYHRLYNTQSIWYHPTVNREKAMEMLSQFPKGYFIVRKSSKLKHPCLSVKVSDKSAEVNHYLINFTDKGCYIDGSNVEPYPNLEYLIAFYCDYINAGLPCQLQLPLAVRKAKNEAELATFALMGENFWTSRFCEAILYESDTNSPTPPPIPEPPAREPPVSLDLPPQDRGEKSKYKSIYLDVCLDHCNLPDNSVEEIQENPLYIDVKELSVSSNSPKTISSPNHEASTPDDQKGRRIQALQSWLSAPKMFFARRITANPNKKLLIGINKTLTDKNKQFYVHISKFIERYRAVLTAPVATIQEDPLLTIRKFMNFTKERFQNAPRSEIYDIIIFNDQMDLDTALEGCLHDIITKPLKKYILDYLERKYESNGSLRALHRNMNIVARYGHDDLQLSKSVSLPGRKTIELARVFFDKMIGEYSPILKISNLHNVIMRMKQDIENTPGGRRYLSADDFIPLLIYIIAKLGMEKLLLEADYIEGLLPKNLLENGESAYYATAFKAALLYLKDEIR</sequence>
<dbReference type="AlphaFoldDB" id="B3S6M0"/>
<accession>B3S6M0</accession>
<dbReference type="HOGENOM" id="CLU_424127_0_0_1"/>
<dbReference type="SMART" id="SM00252">
    <property type="entry name" value="SH2"/>
    <property type="match status" value="1"/>
</dbReference>
<dbReference type="Proteomes" id="UP000009022">
    <property type="component" value="Unassembled WGS sequence"/>
</dbReference>
<dbReference type="FunCoup" id="B3S6M0">
    <property type="interactions" value="876"/>
</dbReference>
<feature type="compositionally biased region" description="Polar residues" evidence="3">
    <location>
        <begin position="349"/>
        <end position="362"/>
    </location>
</feature>
<dbReference type="RefSeq" id="XP_002115930.1">
    <property type="nucleotide sequence ID" value="XM_002115894.1"/>
</dbReference>
<dbReference type="GeneID" id="6757006"/>
<dbReference type="PANTHER" id="PTHR23101">
    <property type="entry name" value="RAB GDP/GTP EXCHANGE FACTOR"/>
    <property type="match status" value="1"/>
</dbReference>
<protein>
    <recommendedName>
        <fullName evidence="8">VPS9 domain-containing protein</fullName>
    </recommendedName>
</protein>
<dbReference type="InterPro" id="IPR003123">
    <property type="entry name" value="VPS9"/>
</dbReference>
<evidence type="ECO:0000313" key="7">
    <source>
        <dbReference type="Proteomes" id="UP000009022"/>
    </source>
</evidence>
<dbReference type="InterPro" id="IPR037191">
    <property type="entry name" value="VPS9_dom_sf"/>
</dbReference>
<dbReference type="CDD" id="cd00173">
    <property type="entry name" value="SH2"/>
    <property type="match status" value="1"/>
</dbReference>
<dbReference type="InterPro" id="IPR036860">
    <property type="entry name" value="SH2_dom_sf"/>
</dbReference>
<dbReference type="EMBL" id="DS985252">
    <property type="protein sequence ID" value="EDV21782.1"/>
    <property type="molecule type" value="Genomic_DNA"/>
</dbReference>
<evidence type="ECO:0000256" key="2">
    <source>
        <dbReference type="PROSITE-ProRule" id="PRU00191"/>
    </source>
</evidence>
<gene>
    <name evidence="6" type="ORF">TRIADDRAFT_64219</name>
</gene>
<feature type="domain" description="VPS9" evidence="5">
    <location>
        <begin position="506"/>
        <end position="646"/>
    </location>
</feature>
<evidence type="ECO:0000259" key="5">
    <source>
        <dbReference type="PROSITE" id="PS51205"/>
    </source>
</evidence>
<dbReference type="eggNOG" id="KOG2320">
    <property type="taxonomic scope" value="Eukaryota"/>
</dbReference>
<dbReference type="PROSITE" id="PS50001">
    <property type="entry name" value="SH2"/>
    <property type="match status" value="1"/>
</dbReference>
<evidence type="ECO:0000313" key="6">
    <source>
        <dbReference type="EMBL" id="EDV21782.1"/>
    </source>
</evidence>
<dbReference type="PhylomeDB" id="B3S6M0"/>
<dbReference type="Gene3D" id="1.20.1050.80">
    <property type="entry name" value="VPS9 domain"/>
    <property type="match status" value="1"/>
</dbReference>
<feature type="region of interest" description="Disordered" evidence="3">
    <location>
        <begin position="278"/>
        <end position="307"/>
    </location>
</feature>
<dbReference type="GO" id="GO:0005829">
    <property type="term" value="C:cytosol"/>
    <property type="evidence" value="ECO:0000318"/>
    <property type="project" value="GO_Central"/>
</dbReference>
<evidence type="ECO:0000256" key="1">
    <source>
        <dbReference type="ARBA" id="ARBA00022468"/>
    </source>
</evidence>
<name>B3S6M0_TRIAD</name>
<feature type="region of interest" description="Disordered" evidence="3">
    <location>
        <begin position="349"/>
        <end position="370"/>
    </location>
</feature>
<dbReference type="GO" id="GO:0005085">
    <property type="term" value="F:guanyl-nucleotide exchange factor activity"/>
    <property type="evidence" value="ECO:0000318"/>
    <property type="project" value="GO_Central"/>
</dbReference>